<feature type="compositionally biased region" description="Basic and acidic residues" evidence="1">
    <location>
        <begin position="71"/>
        <end position="108"/>
    </location>
</feature>
<comment type="caution">
    <text evidence="2">The sequence shown here is derived from an EMBL/GenBank/DDBJ whole genome shotgun (WGS) entry which is preliminary data.</text>
</comment>
<dbReference type="Proteomes" id="UP000020467">
    <property type="component" value="Unassembled WGS sequence"/>
</dbReference>
<evidence type="ECO:0000256" key="1">
    <source>
        <dbReference type="SAM" id="MobiDB-lite"/>
    </source>
</evidence>
<dbReference type="KEGG" id="cfj:CFIO01_07383"/>
<protein>
    <submittedName>
        <fullName evidence="2">Uncharacterized protein</fullName>
    </submittedName>
</protein>
<evidence type="ECO:0000313" key="3">
    <source>
        <dbReference type="Proteomes" id="UP000020467"/>
    </source>
</evidence>
<feature type="region of interest" description="Disordered" evidence="1">
    <location>
        <begin position="71"/>
        <end position="136"/>
    </location>
</feature>
<feature type="region of interest" description="Disordered" evidence="1">
    <location>
        <begin position="1"/>
        <end position="35"/>
    </location>
</feature>
<dbReference type="OrthoDB" id="10531123at2759"/>
<proteinExistence type="predicted"/>
<accession>A0A010QAJ3</accession>
<gene>
    <name evidence="2" type="ORF">CFIO01_07383</name>
</gene>
<dbReference type="HOGENOM" id="CLU_1643547_0_0_1"/>
<keyword evidence="3" id="KW-1185">Reference proteome</keyword>
<reference evidence="2 3" key="1">
    <citation type="submission" date="2014-02" db="EMBL/GenBank/DDBJ databases">
        <title>The genome sequence of Colletotrichum fioriniae PJ7.</title>
        <authorList>
            <person name="Baroncelli R."/>
            <person name="Thon M.R."/>
        </authorList>
    </citation>
    <scope>NUCLEOTIDE SEQUENCE [LARGE SCALE GENOMIC DNA]</scope>
    <source>
        <strain evidence="2 3">PJ7</strain>
    </source>
</reference>
<sequence>MSSNATPTDITATREVVHDSDSQPGPSDGPALVNPATANAQGVSQADYQGDGEKKAMEIHDLHALIQKERKAHIEETKRQEAEYQAQREEKERLEKAAQAQKDMEQKARIQRAIQATPEEREAYNTSLDDMEDEKRRDRYRANMLGRINGYLEAAGKKPRR</sequence>
<dbReference type="EMBL" id="JARH01001047">
    <property type="protein sequence ID" value="EXF73755.1"/>
    <property type="molecule type" value="Genomic_DNA"/>
</dbReference>
<evidence type="ECO:0000313" key="2">
    <source>
        <dbReference type="EMBL" id="EXF73755.1"/>
    </source>
</evidence>
<name>A0A010QAJ3_9PEZI</name>
<organism evidence="2 3">
    <name type="scientific">Colletotrichum fioriniae PJ7</name>
    <dbReference type="NCBI Taxonomy" id="1445577"/>
    <lineage>
        <taxon>Eukaryota</taxon>
        <taxon>Fungi</taxon>
        <taxon>Dikarya</taxon>
        <taxon>Ascomycota</taxon>
        <taxon>Pezizomycotina</taxon>
        <taxon>Sordariomycetes</taxon>
        <taxon>Hypocreomycetidae</taxon>
        <taxon>Glomerellales</taxon>
        <taxon>Glomerellaceae</taxon>
        <taxon>Colletotrichum</taxon>
        <taxon>Colletotrichum acutatum species complex</taxon>
    </lineage>
</organism>
<feature type="compositionally biased region" description="Polar residues" evidence="1">
    <location>
        <begin position="1"/>
        <end position="11"/>
    </location>
</feature>
<dbReference type="AlphaFoldDB" id="A0A010QAJ3"/>